<proteinExistence type="predicted"/>
<feature type="compositionally biased region" description="Basic and acidic residues" evidence="1">
    <location>
        <begin position="165"/>
        <end position="175"/>
    </location>
</feature>
<feature type="region of interest" description="Disordered" evidence="1">
    <location>
        <begin position="202"/>
        <end position="234"/>
    </location>
</feature>
<feature type="compositionally biased region" description="Basic and acidic residues" evidence="1">
    <location>
        <begin position="202"/>
        <end position="211"/>
    </location>
</feature>
<dbReference type="EMBL" id="JAMYWD010000003">
    <property type="protein sequence ID" value="KAJ4975529.1"/>
    <property type="molecule type" value="Genomic_DNA"/>
</dbReference>
<dbReference type="Gene3D" id="1.20.120.20">
    <property type="entry name" value="Apolipoprotein"/>
    <property type="match status" value="1"/>
</dbReference>
<keyword evidence="3" id="KW-1185">Reference proteome</keyword>
<feature type="compositionally biased region" description="Basic and acidic residues" evidence="1">
    <location>
        <begin position="219"/>
        <end position="234"/>
    </location>
</feature>
<dbReference type="PANTHER" id="PTHR47372:SF32">
    <property type="entry name" value="EMBRYOGENESIS ABUNDANT PROTEIN FAMILY PROTEIN, PUTATIVE-RELATED"/>
    <property type="match status" value="1"/>
</dbReference>
<name>A0A9Q0KRY8_9MAGN</name>
<evidence type="ECO:0000256" key="1">
    <source>
        <dbReference type="SAM" id="MobiDB-lite"/>
    </source>
</evidence>
<feature type="region of interest" description="Disordered" evidence="1">
    <location>
        <begin position="95"/>
        <end position="187"/>
    </location>
</feature>
<accession>A0A9Q0KRY8</accession>
<protein>
    <submittedName>
        <fullName evidence="2">Uncharacterized protein</fullName>
    </submittedName>
</protein>
<feature type="compositionally biased region" description="Basic and acidic residues" evidence="1">
    <location>
        <begin position="96"/>
        <end position="125"/>
    </location>
</feature>
<organism evidence="2 3">
    <name type="scientific">Protea cynaroides</name>
    <dbReference type="NCBI Taxonomy" id="273540"/>
    <lineage>
        <taxon>Eukaryota</taxon>
        <taxon>Viridiplantae</taxon>
        <taxon>Streptophyta</taxon>
        <taxon>Embryophyta</taxon>
        <taxon>Tracheophyta</taxon>
        <taxon>Spermatophyta</taxon>
        <taxon>Magnoliopsida</taxon>
        <taxon>Proteales</taxon>
        <taxon>Proteaceae</taxon>
        <taxon>Protea</taxon>
    </lineage>
</organism>
<evidence type="ECO:0000313" key="2">
    <source>
        <dbReference type="EMBL" id="KAJ4975529.1"/>
    </source>
</evidence>
<sequence>MRLPGYGPSGLIMPSREVLNCTTAPELSDQLAGDEFLIIFADTIIAITMASMNVAKNSLFNISKSFPLNPSLPFRFCSTANAKITRVSFTSASKYSEGRNADEKIEETADSISEKTKNTLKETKNRASSMSDKVKDTVKEGMERDKEKAGEVKEKTREVAGSVADKAKQGREKATEMAQNIGEKTKQTVQNAWGAAMETGQKIKETVVGKDESDDEIEDLRRRVTDKGKKNDWK</sequence>
<dbReference type="PANTHER" id="PTHR47372">
    <property type="entry name" value="DAUER UP-REGULATED-RELATED"/>
    <property type="match status" value="1"/>
</dbReference>
<gene>
    <name evidence="2" type="ORF">NE237_000635</name>
</gene>
<evidence type="ECO:0000313" key="3">
    <source>
        <dbReference type="Proteomes" id="UP001141806"/>
    </source>
</evidence>
<feature type="compositionally biased region" description="Basic and acidic residues" evidence="1">
    <location>
        <begin position="132"/>
        <end position="158"/>
    </location>
</feature>
<reference evidence="2" key="1">
    <citation type="journal article" date="2023" name="Plant J.">
        <title>The genome of the king protea, Protea cynaroides.</title>
        <authorList>
            <person name="Chang J."/>
            <person name="Duong T.A."/>
            <person name="Schoeman C."/>
            <person name="Ma X."/>
            <person name="Roodt D."/>
            <person name="Barker N."/>
            <person name="Li Z."/>
            <person name="Van de Peer Y."/>
            <person name="Mizrachi E."/>
        </authorList>
    </citation>
    <scope>NUCLEOTIDE SEQUENCE</scope>
    <source>
        <tissue evidence="2">Young leaves</tissue>
    </source>
</reference>
<dbReference type="Proteomes" id="UP001141806">
    <property type="component" value="Unassembled WGS sequence"/>
</dbReference>
<dbReference type="AlphaFoldDB" id="A0A9Q0KRY8"/>
<comment type="caution">
    <text evidence="2">The sequence shown here is derived from an EMBL/GenBank/DDBJ whole genome shotgun (WGS) entry which is preliminary data.</text>
</comment>
<dbReference type="OrthoDB" id="6363407at2759"/>